<proteinExistence type="inferred from homology"/>
<dbReference type="Proteomes" id="UP000028702">
    <property type="component" value="Unassembled WGS sequence"/>
</dbReference>
<dbReference type="STRING" id="1333998.M2A_2820"/>
<evidence type="ECO:0000313" key="11">
    <source>
        <dbReference type="EMBL" id="GAK46321.1"/>
    </source>
</evidence>
<protein>
    <recommendedName>
        <fullName evidence="4 9">N-(5'-phosphoribosyl)anthranilate isomerase</fullName>
        <shortName evidence="9">PRAI</shortName>
        <ecNumber evidence="3 9">5.3.1.24</ecNumber>
    </recommendedName>
</protein>
<organism evidence="11 12">
    <name type="scientific">Tepidicaulis marinus</name>
    <dbReference type="NCBI Taxonomy" id="1333998"/>
    <lineage>
        <taxon>Bacteria</taxon>
        <taxon>Pseudomonadati</taxon>
        <taxon>Pseudomonadota</taxon>
        <taxon>Alphaproteobacteria</taxon>
        <taxon>Hyphomicrobiales</taxon>
        <taxon>Parvibaculaceae</taxon>
        <taxon>Tepidicaulis</taxon>
    </lineage>
</organism>
<gene>
    <name evidence="9" type="primary">trpF</name>
    <name evidence="11" type="ORF">M2A_2820</name>
</gene>
<dbReference type="PANTHER" id="PTHR42894:SF1">
    <property type="entry name" value="N-(5'-PHOSPHORIBOSYL)ANTHRANILATE ISOMERASE"/>
    <property type="match status" value="1"/>
</dbReference>
<evidence type="ECO:0000256" key="5">
    <source>
        <dbReference type="ARBA" id="ARBA00022605"/>
    </source>
</evidence>
<keyword evidence="7 9" id="KW-0057">Aromatic amino acid biosynthesis</keyword>
<dbReference type="CDD" id="cd00405">
    <property type="entry name" value="PRAI"/>
    <property type="match status" value="1"/>
</dbReference>
<dbReference type="UniPathway" id="UPA00035">
    <property type="reaction ID" value="UER00042"/>
</dbReference>
<dbReference type="InterPro" id="IPR011060">
    <property type="entry name" value="RibuloseP-bd_barrel"/>
</dbReference>
<dbReference type="InterPro" id="IPR044643">
    <property type="entry name" value="TrpF_fam"/>
</dbReference>
<keyword evidence="8 9" id="KW-0413">Isomerase</keyword>
<dbReference type="HAMAP" id="MF_00135">
    <property type="entry name" value="PRAI"/>
    <property type="match status" value="1"/>
</dbReference>
<evidence type="ECO:0000256" key="7">
    <source>
        <dbReference type="ARBA" id="ARBA00023141"/>
    </source>
</evidence>
<name>A0A081BE53_9HYPH</name>
<dbReference type="AlphaFoldDB" id="A0A081BE53"/>
<evidence type="ECO:0000256" key="6">
    <source>
        <dbReference type="ARBA" id="ARBA00022822"/>
    </source>
</evidence>
<dbReference type="GO" id="GO:0004640">
    <property type="term" value="F:phosphoribosylanthranilate isomerase activity"/>
    <property type="evidence" value="ECO:0007669"/>
    <property type="project" value="UniProtKB-UniRule"/>
</dbReference>
<evidence type="ECO:0000313" key="12">
    <source>
        <dbReference type="Proteomes" id="UP000028702"/>
    </source>
</evidence>
<dbReference type="EMBL" id="BBIO01000017">
    <property type="protein sequence ID" value="GAK46321.1"/>
    <property type="molecule type" value="Genomic_DNA"/>
</dbReference>
<evidence type="ECO:0000256" key="4">
    <source>
        <dbReference type="ARBA" id="ARBA00022272"/>
    </source>
</evidence>
<dbReference type="NCBIfam" id="NF002295">
    <property type="entry name" value="PRK01222.1-1"/>
    <property type="match status" value="1"/>
</dbReference>
<keyword evidence="5 9" id="KW-0028">Amino-acid biosynthesis</keyword>
<evidence type="ECO:0000259" key="10">
    <source>
        <dbReference type="Pfam" id="PF00697"/>
    </source>
</evidence>
<dbReference type="eggNOG" id="COG0135">
    <property type="taxonomic scope" value="Bacteria"/>
</dbReference>
<sequence length="223" mass="23921">MSLHVKICGLKTEEMIRAAAAAGADSIGFVFFEKSPRYLTMGEAMKLRRAVPEGVWVVALLVDPDNALLDDLVTYVHPDVIQLHGKESPQRVAEIRARTHIPVMKAIAVSGPEDVTGAEAYEPFVDMLLFDAKPPKTMAGALPGGNGLAFDWELIGTRKPRKPWMLSGGLTPLNVAEAIRTAGATMVDVSSGVESAPGEKDAALVEAFIRAAKQDADMVKVKE</sequence>
<dbReference type="PANTHER" id="PTHR42894">
    <property type="entry name" value="N-(5'-PHOSPHORIBOSYL)ANTHRANILATE ISOMERASE"/>
    <property type="match status" value="1"/>
</dbReference>
<evidence type="ECO:0000256" key="1">
    <source>
        <dbReference type="ARBA" id="ARBA00001164"/>
    </source>
</evidence>
<comment type="pathway">
    <text evidence="2 9">Amino-acid biosynthesis; L-tryptophan biosynthesis; L-tryptophan from chorismate: step 3/5.</text>
</comment>
<keyword evidence="12" id="KW-1185">Reference proteome</keyword>
<dbReference type="Pfam" id="PF00697">
    <property type="entry name" value="PRAI"/>
    <property type="match status" value="1"/>
</dbReference>
<dbReference type="RefSeq" id="WP_045448761.1">
    <property type="nucleotide sequence ID" value="NZ_BBIO01000017.1"/>
</dbReference>
<dbReference type="InterPro" id="IPR001240">
    <property type="entry name" value="PRAI_dom"/>
</dbReference>
<comment type="caution">
    <text evidence="11">The sequence shown here is derived from an EMBL/GenBank/DDBJ whole genome shotgun (WGS) entry which is preliminary data.</text>
</comment>
<evidence type="ECO:0000256" key="2">
    <source>
        <dbReference type="ARBA" id="ARBA00004664"/>
    </source>
</evidence>
<evidence type="ECO:0000256" key="3">
    <source>
        <dbReference type="ARBA" id="ARBA00012572"/>
    </source>
</evidence>
<dbReference type="EC" id="5.3.1.24" evidence="3 9"/>
<comment type="similarity">
    <text evidence="9">Belongs to the TrpF family.</text>
</comment>
<dbReference type="GO" id="GO:0000162">
    <property type="term" value="P:L-tryptophan biosynthetic process"/>
    <property type="evidence" value="ECO:0007669"/>
    <property type="project" value="UniProtKB-UniRule"/>
</dbReference>
<keyword evidence="6 9" id="KW-0822">Tryptophan biosynthesis</keyword>
<evidence type="ECO:0000256" key="9">
    <source>
        <dbReference type="HAMAP-Rule" id="MF_00135"/>
    </source>
</evidence>
<dbReference type="Gene3D" id="3.20.20.70">
    <property type="entry name" value="Aldolase class I"/>
    <property type="match status" value="1"/>
</dbReference>
<comment type="catalytic activity">
    <reaction evidence="1 9">
        <text>N-(5-phospho-beta-D-ribosyl)anthranilate = 1-(2-carboxyphenylamino)-1-deoxy-D-ribulose 5-phosphate</text>
        <dbReference type="Rhea" id="RHEA:21540"/>
        <dbReference type="ChEBI" id="CHEBI:18277"/>
        <dbReference type="ChEBI" id="CHEBI:58613"/>
        <dbReference type="EC" id="5.3.1.24"/>
    </reaction>
</comment>
<dbReference type="InterPro" id="IPR013785">
    <property type="entry name" value="Aldolase_TIM"/>
</dbReference>
<evidence type="ECO:0000256" key="8">
    <source>
        <dbReference type="ARBA" id="ARBA00023235"/>
    </source>
</evidence>
<dbReference type="SUPFAM" id="SSF51366">
    <property type="entry name" value="Ribulose-phoshate binding barrel"/>
    <property type="match status" value="1"/>
</dbReference>
<reference evidence="11 12" key="1">
    <citation type="submission" date="2014-07" db="EMBL/GenBank/DDBJ databases">
        <title>Tepidicaulis marinum gen. nov., sp. nov., a novel marine bacterium denitrifying nitrate to nitrous oxide strictly under microaerobic conditions.</title>
        <authorList>
            <person name="Takeuchi M."/>
            <person name="Yamagishi T."/>
            <person name="Kamagata Y."/>
            <person name="Oshima K."/>
            <person name="Hattori M."/>
            <person name="Katayama T."/>
            <person name="Hanada S."/>
            <person name="Tamaki H."/>
            <person name="Marumo K."/>
            <person name="Maeda H."/>
            <person name="Nedachi M."/>
            <person name="Iwasaki W."/>
            <person name="Suwa Y."/>
            <person name="Sakata S."/>
        </authorList>
    </citation>
    <scope>NUCLEOTIDE SEQUENCE [LARGE SCALE GENOMIC DNA]</scope>
    <source>
        <strain evidence="11 12">MA2</strain>
    </source>
</reference>
<feature type="domain" description="N-(5'phosphoribosyl) anthranilate isomerase (PRAI)" evidence="10">
    <location>
        <begin position="5"/>
        <end position="210"/>
    </location>
</feature>
<accession>A0A081BE53</accession>